<keyword evidence="1" id="KW-0802">TPR repeat</keyword>
<evidence type="ECO:0000313" key="2">
    <source>
        <dbReference type="EMBL" id="MEJ5044894.1"/>
    </source>
</evidence>
<dbReference type="RefSeq" id="WP_180822511.1">
    <property type="nucleotide sequence ID" value="NZ_JACAWY010000001.1"/>
</dbReference>
<dbReference type="SUPFAM" id="SSF53756">
    <property type="entry name" value="UDP-Glycosyltransferase/glycogen phosphorylase"/>
    <property type="match status" value="1"/>
</dbReference>
<proteinExistence type="predicted"/>
<dbReference type="Gene3D" id="1.25.40.10">
    <property type="entry name" value="Tetratricopeptide repeat domain"/>
    <property type="match status" value="1"/>
</dbReference>
<dbReference type="PROSITE" id="PS50005">
    <property type="entry name" value="TPR"/>
    <property type="match status" value="1"/>
</dbReference>
<organism evidence="2 3">
    <name type="scientific">Pantoea nemavictus</name>
    <dbReference type="NCBI Taxonomy" id="2726955"/>
    <lineage>
        <taxon>Bacteria</taxon>
        <taxon>Pseudomonadati</taxon>
        <taxon>Pseudomonadota</taxon>
        <taxon>Gammaproteobacteria</taxon>
        <taxon>Enterobacterales</taxon>
        <taxon>Erwiniaceae</taxon>
        <taxon>Pantoea</taxon>
    </lineage>
</organism>
<accession>A0ABU8PQ85</accession>
<dbReference type="Pfam" id="PF14559">
    <property type="entry name" value="TPR_19"/>
    <property type="match status" value="1"/>
</dbReference>
<protein>
    <submittedName>
        <fullName evidence="2">Tetratricopeptide repeat-containing glycosyltransferase family protein</fullName>
    </submittedName>
</protein>
<evidence type="ECO:0000313" key="3">
    <source>
        <dbReference type="Proteomes" id="UP001362100"/>
    </source>
</evidence>
<comment type="caution">
    <text evidence="2">The sequence shown here is derived from an EMBL/GenBank/DDBJ whole genome shotgun (WGS) entry which is preliminary data.</text>
</comment>
<dbReference type="PANTHER" id="PTHR44809:SF1">
    <property type="entry name" value="PROTEIN O-MANNOSYL-TRANSFERASE TMTC1"/>
    <property type="match status" value="1"/>
</dbReference>
<sequence length="490" mass="56205">MRHKPRMSNELRQQQAVTQLLQQGRQDEAWRKIRAHLTLVPYDSWFLHEAARLARRNGELELAQRYYQRALKVTPQDAGLLNGLGLTHYDAGRFSEAESCYQAALKAHTHYAACHNNYAILLHKQHRYHAALAQYRLALHIKPDYTKARYGMSTLLAHMGQLPEAESLMQQVLRERRSDRRCRNALGMVQLQQGNFSAGWRNYQARYALDNPDRFFSLPTLPFPYWQGEDLRGKTLLVRTEQGLGDEIQFCRFLSRVKTEKQADKVLMLGSNALKPLMATLAHVDGYLVREDKQHSLPKVDYWCSLLDLPQHFLDSPQPFGAEHPYLFSSTEQQEQWPIAGTGKKIGVVWKGSSGHKNDIQRSLAHLSQLAPLFDLPNTHWISLQKGAGEEEVIDFPQVQPYGARFSNYQDTAAVISQLDLVIGVDTSVIHLAGALGKPCWVLLPAWARDWRWLAGREDSPWYPQMRLFARGQDEEWSDVIARVKHALQP</sequence>
<feature type="repeat" description="TPR" evidence="1">
    <location>
        <begin position="44"/>
        <end position="77"/>
    </location>
</feature>
<dbReference type="InterPro" id="IPR011990">
    <property type="entry name" value="TPR-like_helical_dom_sf"/>
</dbReference>
<name>A0ABU8PQ85_9GAMM</name>
<dbReference type="PANTHER" id="PTHR44809">
    <property type="match status" value="1"/>
</dbReference>
<dbReference type="SUPFAM" id="SSF48452">
    <property type="entry name" value="TPR-like"/>
    <property type="match status" value="1"/>
</dbReference>
<dbReference type="EMBL" id="JBBGZW010000001">
    <property type="protein sequence ID" value="MEJ5044894.1"/>
    <property type="molecule type" value="Genomic_DNA"/>
</dbReference>
<dbReference type="Proteomes" id="UP001362100">
    <property type="component" value="Unassembled WGS sequence"/>
</dbReference>
<dbReference type="Pfam" id="PF13432">
    <property type="entry name" value="TPR_16"/>
    <property type="match status" value="1"/>
</dbReference>
<keyword evidence="3" id="KW-1185">Reference proteome</keyword>
<gene>
    <name evidence="2" type="ORF">WH298_06665</name>
</gene>
<dbReference type="Gene3D" id="3.40.50.2000">
    <property type="entry name" value="Glycogen Phosphorylase B"/>
    <property type="match status" value="1"/>
</dbReference>
<evidence type="ECO:0000256" key="1">
    <source>
        <dbReference type="PROSITE-ProRule" id="PRU00339"/>
    </source>
</evidence>
<dbReference type="SMART" id="SM00028">
    <property type="entry name" value="TPR"/>
    <property type="match status" value="4"/>
</dbReference>
<dbReference type="InterPro" id="IPR019734">
    <property type="entry name" value="TPR_rpt"/>
</dbReference>
<dbReference type="InterPro" id="IPR052943">
    <property type="entry name" value="TMTC_O-mannosyl-trnsfr"/>
</dbReference>
<reference evidence="2 3" key="1">
    <citation type="submission" date="2023-12" db="EMBL/GenBank/DDBJ databases">
        <title>Gut-associated functions are favored during microbiome assembly across C. elegans life.</title>
        <authorList>
            <person name="Zimmermann J."/>
        </authorList>
    </citation>
    <scope>NUCLEOTIDE SEQUENCE [LARGE SCALE GENOMIC DNA]</scope>
    <source>
        <strain evidence="2 3">BIGb0393</strain>
    </source>
</reference>